<proteinExistence type="predicted"/>
<evidence type="ECO:0000313" key="2">
    <source>
        <dbReference type="EMBL" id="KAJ8793645.1"/>
    </source>
</evidence>
<feature type="region of interest" description="Disordered" evidence="1">
    <location>
        <begin position="20"/>
        <end position="80"/>
    </location>
</feature>
<name>A0AB34HR85_ESCRO</name>
<dbReference type="AlphaFoldDB" id="A0AB34HR85"/>
<reference evidence="2 3" key="1">
    <citation type="submission" date="2022-11" db="EMBL/GenBank/DDBJ databases">
        <title>Whole genome sequence of Eschrichtius robustus ER-17-0199.</title>
        <authorList>
            <person name="Bruniche-Olsen A."/>
            <person name="Black A.N."/>
            <person name="Fields C.J."/>
            <person name="Walden K."/>
            <person name="Dewoody J.A."/>
        </authorList>
    </citation>
    <scope>NUCLEOTIDE SEQUENCE [LARGE SCALE GENOMIC DNA]</scope>
    <source>
        <strain evidence="2">ER-17-0199</strain>
        <tissue evidence="2">Blubber</tissue>
    </source>
</reference>
<accession>A0AB34HR85</accession>
<sequence length="227" mass="23442">MFRGPCLEPYVVALEREAGGWGPTEAAPKGSLGAGKGQDASTSSSGHPAAASEGPLGPALGGGGSAAGGEQGESGWTVGRSHTDGNLGACVHIRVCHEVSVPAASSQASGGPGQVQRHQGSLRAPDSSQDGPRPGGEPPVTFLRTEEGPDASFPRTIPLIQQLLNATEFTQDPAAYSRLVAVLVYTAERAKFATGSERQDWMDLFIDTFKLVHRDIVGDPETVLALC</sequence>
<evidence type="ECO:0000313" key="3">
    <source>
        <dbReference type="Proteomes" id="UP001159641"/>
    </source>
</evidence>
<dbReference type="Proteomes" id="UP001159641">
    <property type="component" value="Unassembled WGS sequence"/>
</dbReference>
<evidence type="ECO:0000256" key="1">
    <source>
        <dbReference type="SAM" id="MobiDB-lite"/>
    </source>
</evidence>
<organism evidence="2 3">
    <name type="scientific">Eschrichtius robustus</name>
    <name type="common">California gray whale</name>
    <name type="synonym">Eschrichtius gibbosus</name>
    <dbReference type="NCBI Taxonomy" id="9764"/>
    <lineage>
        <taxon>Eukaryota</taxon>
        <taxon>Metazoa</taxon>
        <taxon>Chordata</taxon>
        <taxon>Craniata</taxon>
        <taxon>Vertebrata</taxon>
        <taxon>Euteleostomi</taxon>
        <taxon>Mammalia</taxon>
        <taxon>Eutheria</taxon>
        <taxon>Laurasiatheria</taxon>
        <taxon>Artiodactyla</taxon>
        <taxon>Whippomorpha</taxon>
        <taxon>Cetacea</taxon>
        <taxon>Mysticeti</taxon>
        <taxon>Eschrichtiidae</taxon>
        <taxon>Eschrichtius</taxon>
    </lineage>
</organism>
<keyword evidence="3" id="KW-1185">Reference proteome</keyword>
<feature type="region of interest" description="Disordered" evidence="1">
    <location>
        <begin position="104"/>
        <end position="146"/>
    </location>
</feature>
<protein>
    <submittedName>
        <fullName evidence="2">Uncharacterized protein</fullName>
    </submittedName>
</protein>
<dbReference type="EMBL" id="JAIQCJ010000963">
    <property type="protein sequence ID" value="KAJ8793645.1"/>
    <property type="molecule type" value="Genomic_DNA"/>
</dbReference>
<feature type="compositionally biased region" description="Low complexity" evidence="1">
    <location>
        <begin position="48"/>
        <end position="58"/>
    </location>
</feature>
<gene>
    <name evidence="2" type="ORF">J1605_003653</name>
</gene>
<feature type="compositionally biased region" description="Gly residues" evidence="1">
    <location>
        <begin position="59"/>
        <end position="72"/>
    </location>
</feature>
<comment type="caution">
    <text evidence="2">The sequence shown here is derived from an EMBL/GenBank/DDBJ whole genome shotgun (WGS) entry which is preliminary data.</text>
</comment>